<gene>
    <name evidence="1" type="ORF">OG442_19075</name>
</gene>
<dbReference type="Gene3D" id="3.40.50.1820">
    <property type="entry name" value="alpha/beta hydrolase"/>
    <property type="match status" value="1"/>
</dbReference>
<evidence type="ECO:0000313" key="1">
    <source>
        <dbReference type="EMBL" id="WUX53482.1"/>
    </source>
</evidence>
<sequence length="385" mass="41422">MDDAIADPRAVLAFPYDWRLSVEYNGRLLAQAARKHLESWTATAVTEPALHRSWERPPQLVFVTHSMGGLVTRAALEHHRDLVPDTRTVITLGTPFLGAAKTAVVLNGNRGSRLPARLLQRLQVLAATLPGVHDLLPDFRCVDEGLEVVRLDPIMVEALGGDRELAAAAITHQSKMRAPEAVVMPDHRAVVGVAQETVQSIRVDSAVVTPQYEGFLTHPDGRLRRDAHGIPERRNRHGDGTVYRDAAHNGAVKPNYFPVQHGALAGNETVLKYVHAVLTEYDDLIGPPMGQGELGLAVPDEGVIAGVPWRIRVTGRTAPTGVSCLLTDADTGRQVARARLAACDGELAATITAPAPGLFRVVVTAGGITPLTQLVLARNPENSSE</sequence>
<dbReference type="InterPro" id="IPR029058">
    <property type="entry name" value="AB_hydrolase_fold"/>
</dbReference>
<dbReference type="SUPFAM" id="SSF53474">
    <property type="entry name" value="alpha/beta-Hydrolases"/>
    <property type="match status" value="1"/>
</dbReference>
<protein>
    <submittedName>
        <fullName evidence="1">Uncharacterized protein</fullName>
    </submittedName>
</protein>
<name>A0ABZ2A453_STRNV</name>
<organism evidence="1 2">
    <name type="scientific">Streptomyces niveus</name>
    <name type="common">Streptomyces spheroides</name>
    <dbReference type="NCBI Taxonomy" id="193462"/>
    <lineage>
        <taxon>Bacteria</taxon>
        <taxon>Bacillati</taxon>
        <taxon>Actinomycetota</taxon>
        <taxon>Actinomycetes</taxon>
        <taxon>Kitasatosporales</taxon>
        <taxon>Streptomycetaceae</taxon>
        <taxon>Streptomyces</taxon>
    </lineage>
</organism>
<evidence type="ECO:0000313" key="2">
    <source>
        <dbReference type="Proteomes" id="UP001432209"/>
    </source>
</evidence>
<proteinExistence type="predicted"/>
<dbReference type="Pfam" id="PF02450">
    <property type="entry name" value="LCAT"/>
    <property type="match status" value="1"/>
</dbReference>
<dbReference type="InterPro" id="IPR003386">
    <property type="entry name" value="LACT/PDAT_acylTrfase"/>
</dbReference>
<keyword evidence="2" id="KW-1185">Reference proteome</keyword>
<accession>A0ABZ2A453</accession>
<dbReference type="RefSeq" id="WP_329077085.1">
    <property type="nucleotide sequence ID" value="NZ_CP109495.1"/>
</dbReference>
<dbReference type="EMBL" id="CP109495">
    <property type="protein sequence ID" value="WUX53482.1"/>
    <property type="molecule type" value="Genomic_DNA"/>
</dbReference>
<reference evidence="1" key="1">
    <citation type="submission" date="2022-10" db="EMBL/GenBank/DDBJ databases">
        <title>The complete genomes of actinobacterial strains from the NBC collection.</title>
        <authorList>
            <person name="Joergensen T.S."/>
            <person name="Alvarez Arevalo M."/>
            <person name="Sterndorff E.B."/>
            <person name="Faurdal D."/>
            <person name="Vuksanovic O."/>
            <person name="Mourched A.-S."/>
            <person name="Charusanti P."/>
            <person name="Shaw S."/>
            <person name="Blin K."/>
            <person name="Weber T."/>
        </authorList>
    </citation>
    <scope>NUCLEOTIDE SEQUENCE</scope>
    <source>
        <strain evidence="1">NBC_01432</strain>
    </source>
</reference>
<dbReference type="Proteomes" id="UP001432209">
    <property type="component" value="Chromosome"/>
</dbReference>